<accession>A0A433SRK2</accession>
<feature type="domain" description="EGF-like" evidence="2">
    <location>
        <begin position="58"/>
        <end position="69"/>
    </location>
</feature>
<dbReference type="InterPro" id="IPR000742">
    <property type="entry name" value="EGF"/>
</dbReference>
<dbReference type="Proteomes" id="UP000271974">
    <property type="component" value="Unassembled WGS sequence"/>
</dbReference>
<protein>
    <recommendedName>
        <fullName evidence="2">EGF-like domain-containing protein</fullName>
    </recommendedName>
</protein>
<organism evidence="3 4">
    <name type="scientific">Elysia chlorotica</name>
    <name type="common">Eastern emerald elysia</name>
    <name type="synonym">Sea slug</name>
    <dbReference type="NCBI Taxonomy" id="188477"/>
    <lineage>
        <taxon>Eukaryota</taxon>
        <taxon>Metazoa</taxon>
        <taxon>Spiralia</taxon>
        <taxon>Lophotrochozoa</taxon>
        <taxon>Mollusca</taxon>
        <taxon>Gastropoda</taxon>
        <taxon>Heterobranchia</taxon>
        <taxon>Euthyneura</taxon>
        <taxon>Panpulmonata</taxon>
        <taxon>Sacoglossa</taxon>
        <taxon>Placobranchoidea</taxon>
        <taxon>Plakobranchidae</taxon>
        <taxon>Elysia</taxon>
    </lineage>
</organism>
<evidence type="ECO:0000256" key="1">
    <source>
        <dbReference type="SAM" id="SignalP"/>
    </source>
</evidence>
<gene>
    <name evidence="3" type="ORF">EGW08_020344</name>
</gene>
<evidence type="ECO:0000259" key="2">
    <source>
        <dbReference type="PROSITE" id="PS00022"/>
    </source>
</evidence>
<proteinExistence type="predicted"/>
<feature type="chain" id="PRO_5019061797" description="EGF-like domain-containing protein" evidence="1">
    <location>
        <begin position="26"/>
        <end position="116"/>
    </location>
</feature>
<keyword evidence="1" id="KW-0732">Signal</keyword>
<name>A0A433SRK2_ELYCH</name>
<feature type="signal peptide" evidence="1">
    <location>
        <begin position="1"/>
        <end position="25"/>
    </location>
</feature>
<sequence>MYTYKVRLTIWSLLVMALFLGASLAGPQHRDEYECKSGCLNGGRYFTWGELPISRRVCNCPTNYIGPCCDILTGGPLISPSYYDYDGASGLNPPAAIACLLLAGFLCRLPGLLWGR</sequence>
<evidence type="ECO:0000313" key="4">
    <source>
        <dbReference type="Proteomes" id="UP000271974"/>
    </source>
</evidence>
<keyword evidence="4" id="KW-1185">Reference proteome</keyword>
<dbReference type="AlphaFoldDB" id="A0A433SRK2"/>
<dbReference type="PROSITE" id="PS00022">
    <property type="entry name" value="EGF_1"/>
    <property type="match status" value="1"/>
</dbReference>
<reference evidence="3 4" key="1">
    <citation type="submission" date="2019-01" db="EMBL/GenBank/DDBJ databases">
        <title>A draft genome assembly of the solar-powered sea slug Elysia chlorotica.</title>
        <authorList>
            <person name="Cai H."/>
            <person name="Li Q."/>
            <person name="Fang X."/>
            <person name="Li J."/>
            <person name="Curtis N.E."/>
            <person name="Altenburger A."/>
            <person name="Shibata T."/>
            <person name="Feng M."/>
            <person name="Maeda T."/>
            <person name="Schwartz J.A."/>
            <person name="Shigenobu S."/>
            <person name="Lundholm N."/>
            <person name="Nishiyama T."/>
            <person name="Yang H."/>
            <person name="Hasebe M."/>
            <person name="Li S."/>
            <person name="Pierce S.K."/>
            <person name="Wang J."/>
        </authorList>
    </citation>
    <scope>NUCLEOTIDE SEQUENCE [LARGE SCALE GENOMIC DNA]</scope>
    <source>
        <strain evidence="3">EC2010</strain>
        <tissue evidence="3">Whole organism of an adult</tissue>
    </source>
</reference>
<comment type="caution">
    <text evidence="3">The sequence shown here is derived from an EMBL/GenBank/DDBJ whole genome shotgun (WGS) entry which is preliminary data.</text>
</comment>
<dbReference type="EMBL" id="RQTK01001144">
    <property type="protein sequence ID" value="RUS71891.1"/>
    <property type="molecule type" value="Genomic_DNA"/>
</dbReference>
<evidence type="ECO:0000313" key="3">
    <source>
        <dbReference type="EMBL" id="RUS71891.1"/>
    </source>
</evidence>